<dbReference type="RefSeq" id="XP_052753161.1">
    <property type="nucleotide sequence ID" value="XM_052897201.1"/>
</dbReference>
<evidence type="ECO:0000313" key="5">
    <source>
        <dbReference type="RefSeq" id="XP_052753161.1"/>
    </source>
</evidence>
<sequence>MALWTPYIEECPLDLSKTRNNEIIPAALERPSSIDLIPFNHMDSAREGCHLPVPVPVVQQTGYSHYLEDYSHISANSVLTSPELLELQGCEPESLSDDLEYTEFEKDALRVIAERNGGMLIGHNPKMKRTIQTNEAADEAYRIQRQKK</sequence>
<evidence type="ECO:0000313" key="1">
    <source>
        <dbReference type="Proteomes" id="UP001652740"/>
    </source>
</evidence>
<name>A0ABM3MPP0_GALME</name>
<dbReference type="RefSeq" id="XP_052753158.1">
    <property type="nucleotide sequence ID" value="XM_052897198.1"/>
</dbReference>
<evidence type="ECO:0000313" key="4">
    <source>
        <dbReference type="RefSeq" id="XP_052753160.1"/>
    </source>
</evidence>
<dbReference type="RefSeq" id="XP_052753160.1">
    <property type="nucleotide sequence ID" value="XM_052897200.1"/>
</dbReference>
<gene>
    <name evidence="3" type="primary">LOC128201161</name>
    <name evidence="2" type="synonym">LOC128201160</name>
    <name evidence="4" type="synonym">LOC128201162</name>
    <name evidence="5" type="synonym">LOC128201163</name>
</gene>
<organism evidence="1 3">
    <name type="scientific">Galleria mellonella</name>
    <name type="common">Greater wax moth</name>
    <dbReference type="NCBI Taxonomy" id="7137"/>
    <lineage>
        <taxon>Eukaryota</taxon>
        <taxon>Metazoa</taxon>
        <taxon>Ecdysozoa</taxon>
        <taxon>Arthropoda</taxon>
        <taxon>Hexapoda</taxon>
        <taxon>Insecta</taxon>
        <taxon>Pterygota</taxon>
        <taxon>Neoptera</taxon>
        <taxon>Endopterygota</taxon>
        <taxon>Lepidoptera</taxon>
        <taxon>Glossata</taxon>
        <taxon>Ditrysia</taxon>
        <taxon>Pyraloidea</taxon>
        <taxon>Pyralidae</taxon>
        <taxon>Galleriinae</taxon>
        <taxon>Galleria</taxon>
    </lineage>
</organism>
<evidence type="ECO:0000313" key="2">
    <source>
        <dbReference type="RefSeq" id="XP_052753158.1"/>
    </source>
</evidence>
<evidence type="ECO:0000313" key="3">
    <source>
        <dbReference type="RefSeq" id="XP_052753159.1"/>
    </source>
</evidence>
<reference evidence="2 3" key="1">
    <citation type="submission" date="2025-05" db="UniProtKB">
        <authorList>
            <consortium name="RefSeq"/>
        </authorList>
    </citation>
    <scope>IDENTIFICATION</scope>
    <source>
        <tissue evidence="2 3">Whole larvae</tissue>
    </source>
</reference>
<proteinExistence type="predicted"/>
<accession>A0ABM3MPP0</accession>
<dbReference type="GeneID" id="128201161"/>
<dbReference type="Proteomes" id="UP001652740">
    <property type="component" value="Unplaced"/>
</dbReference>
<keyword evidence="1" id="KW-1185">Reference proteome</keyword>
<protein>
    <submittedName>
        <fullName evidence="2">Uncharacterized protein LOC128201160</fullName>
    </submittedName>
    <submittedName>
        <fullName evidence="3">Uncharacterized protein LOC128201161</fullName>
    </submittedName>
    <submittedName>
        <fullName evidence="4">Uncharacterized protein LOC128201162</fullName>
    </submittedName>
    <submittedName>
        <fullName evidence="5">Uncharacterized protein LOC128201163</fullName>
    </submittedName>
</protein>
<dbReference type="RefSeq" id="XP_052753159.1">
    <property type="nucleotide sequence ID" value="XM_052897199.1"/>
</dbReference>